<dbReference type="Pfam" id="PF00456">
    <property type="entry name" value="Transketolase_N"/>
    <property type="match status" value="1"/>
</dbReference>
<dbReference type="SUPFAM" id="SSF52518">
    <property type="entry name" value="Thiamin diphosphate-binding fold (THDP-binding)"/>
    <property type="match status" value="1"/>
</dbReference>
<dbReference type="AlphaFoldDB" id="A0A3B0QVG0"/>
<proteinExistence type="inferred from homology"/>
<evidence type="ECO:0000313" key="5">
    <source>
        <dbReference type="EMBL" id="VAV85554.1"/>
    </source>
</evidence>
<dbReference type="EC" id="2.2.1.1" evidence="5"/>
<dbReference type="PANTHER" id="PTHR47514">
    <property type="entry name" value="TRANSKETOLASE N-TERMINAL SECTION-RELATED"/>
    <property type="match status" value="1"/>
</dbReference>
<keyword evidence="5" id="KW-0808">Transferase</keyword>
<dbReference type="InterPro" id="IPR029061">
    <property type="entry name" value="THDP-binding"/>
</dbReference>
<accession>A0A3B0QVG0</accession>
<reference evidence="5" key="1">
    <citation type="submission" date="2018-06" db="EMBL/GenBank/DDBJ databases">
        <authorList>
            <person name="Zhirakovskaya E."/>
        </authorList>
    </citation>
    <scope>NUCLEOTIDE SEQUENCE</scope>
</reference>
<comment type="similarity">
    <text evidence="2">Belongs to the transketolase family.</text>
</comment>
<dbReference type="InterPro" id="IPR005474">
    <property type="entry name" value="Transketolase_N"/>
</dbReference>
<evidence type="ECO:0000256" key="2">
    <source>
        <dbReference type="ARBA" id="ARBA00007131"/>
    </source>
</evidence>
<dbReference type="EMBL" id="UOEA01000090">
    <property type="protein sequence ID" value="VAV85554.1"/>
    <property type="molecule type" value="Genomic_DNA"/>
</dbReference>
<dbReference type="PANTHER" id="PTHR47514:SF1">
    <property type="entry name" value="TRANSKETOLASE N-TERMINAL SECTION-RELATED"/>
    <property type="match status" value="1"/>
</dbReference>
<dbReference type="CDD" id="cd02012">
    <property type="entry name" value="TPP_TK"/>
    <property type="match status" value="1"/>
</dbReference>
<protein>
    <submittedName>
        <fullName evidence="5">Transketolase, N-terminal section</fullName>
        <ecNumber evidence="5">2.2.1.1</ecNumber>
    </submittedName>
</protein>
<feature type="domain" description="Transketolase N-terminal" evidence="4">
    <location>
        <begin position="14"/>
        <end position="264"/>
    </location>
</feature>
<dbReference type="Gene3D" id="3.40.50.970">
    <property type="match status" value="1"/>
</dbReference>
<evidence type="ECO:0000259" key="4">
    <source>
        <dbReference type="Pfam" id="PF00456"/>
    </source>
</evidence>
<name>A0A3B0QVG0_9ZZZZ</name>
<evidence type="ECO:0000256" key="1">
    <source>
        <dbReference type="ARBA" id="ARBA00001964"/>
    </source>
</evidence>
<evidence type="ECO:0000256" key="3">
    <source>
        <dbReference type="ARBA" id="ARBA00023052"/>
    </source>
</evidence>
<gene>
    <name evidence="5" type="ORF">MNBD_DELTA01-348</name>
</gene>
<organism evidence="5">
    <name type="scientific">hydrothermal vent metagenome</name>
    <dbReference type="NCBI Taxonomy" id="652676"/>
    <lineage>
        <taxon>unclassified sequences</taxon>
        <taxon>metagenomes</taxon>
        <taxon>ecological metagenomes</taxon>
    </lineage>
</organism>
<keyword evidence="3" id="KW-0786">Thiamine pyrophosphate</keyword>
<sequence length="276" mass="30411">MKKEAAADIRRLSADIRSDVIEMIYACGAGNPGSALSSVEIMLVLYEKILGIDSSNFATSKRNRFVLSKGHACPVLYSYFVRKGYIKDQDILGFRRKGSIFQTHPDIRFTPGIDFTTGSLGTGLSVAQGMAMAEKYHGSGHKVYVLCGDGELQEGQNWEAVISAAHFKLDNLFLIVDHNGLQQDNTVENTLRIAPLTPKFESFGWNAVEIDGHDTALLEDTFREIDEKDGRPKVIIARTVKGKGVSFMEGSVRWHLGAGLTGEQKEQALKDIRDGI</sequence>
<comment type="cofactor">
    <cofactor evidence="1">
        <name>thiamine diphosphate</name>
        <dbReference type="ChEBI" id="CHEBI:58937"/>
    </cofactor>
</comment>
<dbReference type="GO" id="GO:0004802">
    <property type="term" value="F:transketolase activity"/>
    <property type="evidence" value="ECO:0007669"/>
    <property type="project" value="UniProtKB-EC"/>
</dbReference>